<dbReference type="AlphaFoldDB" id="A0AAD5TSK7"/>
<protein>
    <recommendedName>
        <fullName evidence="1">GST N-terminal domain-containing protein</fullName>
    </recommendedName>
</protein>
<name>A0AAD5TSK7_9FUNG</name>
<keyword evidence="3" id="KW-1185">Reference proteome</keyword>
<proteinExistence type="predicted"/>
<dbReference type="InterPro" id="IPR004045">
    <property type="entry name" value="Glutathione_S-Trfase_N"/>
</dbReference>
<dbReference type="Gene3D" id="3.40.30.10">
    <property type="entry name" value="Glutaredoxin"/>
    <property type="match status" value="1"/>
</dbReference>
<dbReference type="Proteomes" id="UP001212152">
    <property type="component" value="Unassembled WGS sequence"/>
</dbReference>
<sequence length="284" mass="31623">MTFDGHIHFFDIASQGKGGLQTWSPNTIKVRMVLNYKGIKYTESFLAYPDIRPFCASFGIPDDISSERPTLPVIIHYDSHGNVVKALGNSFDIARYLDELSPERPVFGQPGGPYAAAAYAIQAALAPFKDRVWSSGAKLAVSKIPAILQPRCAAWFIEDRTRKHPRGLPPSEWPSKDGEVEWKIYEEGLSYLATLLGGSTTAPRVGEAARTQPFLLGDTPVYADFIVAGIFTWTKRASEDDFQRLLRVTKDTGELERHYQACEPWILAQGKVVEWDVENKCIAA</sequence>
<dbReference type="InterPro" id="IPR054416">
    <property type="entry name" value="GST_UstS-like_C"/>
</dbReference>
<dbReference type="PROSITE" id="PS50404">
    <property type="entry name" value="GST_NTER"/>
    <property type="match status" value="1"/>
</dbReference>
<dbReference type="Pfam" id="PF22041">
    <property type="entry name" value="GST_C_7"/>
    <property type="match status" value="1"/>
</dbReference>
<dbReference type="Gene3D" id="1.20.1050.10">
    <property type="match status" value="1"/>
</dbReference>
<feature type="domain" description="GST N-terminal" evidence="1">
    <location>
        <begin position="14"/>
        <end position="105"/>
    </location>
</feature>
<dbReference type="EMBL" id="JADGJQ010000004">
    <property type="protein sequence ID" value="KAJ3184151.1"/>
    <property type="molecule type" value="Genomic_DNA"/>
</dbReference>
<dbReference type="Pfam" id="PF13409">
    <property type="entry name" value="GST_N_2"/>
    <property type="match status" value="1"/>
</dbReference>
<evidence type="ECO:0000259" key="1">
    <source>
        <dbReference type="PROSITE" id="PS50404"/>
    </source>
</evidence>
<evidence type="ECO:0000313" key="3">
    <source>
        <dbReference type="Proteomes" id="UP001212152"/>
    </source>
</evidence>
<gene>
    <name evidence="2" type="ORF">HDU87_004997</name>
</gene>
<dbReference type="InterPro" id="IPR036249">
    <property type="entry name" value="Thioredoxin-like_sf"/>
</dbReference>
<dbReference type="SUPFAM" id="SSF52833">
    <property type="entry name" value="Thioredoxin-like"/>
    <property type="match status" value="1"/>
</dbReference>
<comment type="caution">
    <text evidence="2">The sequence shown here is derived from an EMBL/GenBank/DDBJ whole genome shotgun (WGS) entry which is preliminary data.</text>
</comment>
<evidence type="ECO:0000313" key="2">
    <source>
        <dbReference type="EMBL" id="KAJ3184151.1"/>
    </source>
</evidence>
<reference evidence="2" key="1">
    <citation type="submission" date="2020-05" db="EMBL/GenBank/DDBJ databases">
        <title>Phylogenomic resolution of chytrid fungi.</title>
        <authorList>
            <person name="Stajich J.E."/>
            <person name="Amses K."/>
            <person name="Simmons R."/>
            <person name="Seto K."/>
            <person name="Myers J."/>
            <person name="Bonds A."/>
            <person name="Quandt C.A."/>
            <person name="Barry K."/>
            <person name="Liu P."/>
            <person name="Grigoriev I."/>
            <person name="Longcore J.E."/>
            <person name="James T.Y."/>
        </authorList>
    </citation>
    <scope>NUCLEOTIDE SEQUENCE</scope>
    <source>
        <strain evidence="2">JEL0379</strain>
    </source>
</reference>
<organism evidence="2 3">
    <name type="scientific">Geranomyces variabilis</name>
    <dbReference type="NCBI Taxonomy" id="109894"/>
    <lineage>
        <taxon>Eukaryota</taxon>
        <taxon>Fungi</taxon>
        <taxon>Fungi incertae sedis</taxon>
        <taxon>Chytridiomycota</taxon>
        <taxon>Chytridiomycota incertae sedis</taxon>
        <taxon>Chytridiomycetes</taxon>
        <taxon>Spizellomycetales</taxon>
        <taxon>Powellomycetaceae</taxon>
        <taxon>Geranomyces</taxon>
    </lineage>
</organism>
<accession>A0AAD5TSK7</accession>